<proteinExistence type="predicted"/>
<dbReference type="Pfam" id="PF07238">
    <property type="entry name" value="PilZ"/>
    <property type="match status" value="2"/>
</dbReference>
<evidence type="ECO:0000259" key="2">
    <source>
        <dbReference type="Pfam" id="PF07238"/>
    </source>
</evidence>
<organism evidence="3 4">
    <name type="scientific">Shewanella fodinae</name>
    <dbReference type="NCBI Taxonomy" id="552357"/>
    <lineage>
        <taxon>Bacteria</taxon>
        <taxon>Pseudomonadati</taxon>
        <taxon>Pseudomonadota</taxon>
        <taxon>Gammaproteobacteria</taxon>
        <taxon>Alteromonadales</taxon>
        <taxon>Shewanellaceae</taxon>
        <taxon>Shewanella</taxon>
    </lineage>
</organism>
<evidence type="ECO:0000313" key="3">
    <source>
        <dbReference type="EMBL" id="TCN81537.1"/>
    </source>
</evidence>
<dbReference type="AlphaFoldDB" id="A0A4R2F594"/>
<feature type="domain" description="PilZ" evidence="2">
    <location>
        <begin position="470"/>
        <end position="585"/>
    </location>
</feature>
<keyword evidence="4" id="KW-1185">Reference proteome</keyword>
<reference evidence="3 4" key="1">
    <citation type="submission" date="2019-03" db="EMBL/GenBank/DDBJ databases">
        <title>Freshwater and sediment microbial communities from various areas in North America, analyzing microbe dynamics in response to fracking.</title>
        <authorList>
            <person name="Lamendella R."/>
        </authorList>
    </citation>
    <scope>NUCLEOTIDE SEQUENCE [LARGE SCALE GENOMIC DNA]</scope>
    <source>
        <strain evidence="3 4">74A</strain>
    </source>
</reference>
<evidence type="ECO:0000313" key="4">
    <source>
        <dbReference type="Proteomes" id="UP000294832"/>
    </source>
</evidence>
<evidence type="ECO:0000256" key="1">
    <source>
        <dbReference type="SAM" id="Coils"/>
    </source>
</evidence>
<dbReference type="OrthoDB" id="6208912at2"/>
<protein>
    <submittedName>
        <fullName evidence="3">PilZ domain-containing protein</fullName>
    </submittedName>
</protein>
<feature type="coiled-coil region" evidence="1">
    <location>
        <begin position="567"/>
        <end position="601"/>
    </location>
</feature>
<feature type="domain" description="PilZ" evidence="2">
    <location>
        <begin position="138"/>
        <end position="243"/>
    </location>
</feature>
<dbReference type="InterPro" id="IPR009875">
    <property type="entry name" value="PilZ_domain"/>
</dbReference>
<sequence>MSADAHSLLIEQLKPLMMEPNFDDVFEQMTEGESSSSRFLLKMEISRLANPCLRIIDLRDKSELPCTEVIYGEQHHYLDEPAKHVFQNALALYRNQYTMGVYEEVMQAHQLRRQQKEPSKVESVSTLVPGIILGNYIRRTEERMNYSIKILVSQPGQREIVGNTLDLSVSGARIRLPLKHGFDLQQPLTVKLQELGDEFYFADLQQGVDYQVVDADDEGENCLMRLKRVSGSEQLSQMLSDLIQGYKFRYKVDINDVMVNASGLGFERYYLPHYPHLPLFISDNQQQPEISTILLSSDNQELLHYFLDENDVNQLPTILHSQRLQALIDHPADDSHSLLYCFTYNAKGRLFFYAATLAELQASGLISLFFHYGAAKASWKVCRLSLDMLDHQQPHKSSALPGDDVNYSPLTEQQLVQYRCLVQLIDLTDQIAAMQYQQWQSALHINDLKCFGMAKTPRNTVKLAALNFSERRREARFAFKTLVTIHQDGEQLTAMTHDISSRGLQLHLEHPHKLDTSKELLLSFPKLQELSTKIKLQELPYRVVHSRKNGTTLHLAAVVGHTPHTGVEFLNRLIIRNREKLQQLTDNNQQAKELADGLKNQLIRHLHAVPFMLEKTAKSFRMACIGIGMQRDLISDLFTREQGNRLLFDLDPILNDGRLKLDFVEPVRQMKPQDNVDSFELYAVVSTSGHPQILSCKRAVDMASAEALSDFIQQADYIGRFMALKVYRGATGKPDFSYLQRELDYIKVHAKHRAQKLEQQLWRIIGVGELLDITAEVRMRLPPKN</sequence>
<keyword evidence="1" id="KW-0175">Coiled coil</keyword>
<dbReference type="SUPFAM" id="SSF141371">
    <property type="entry name" value="PilZ domain-like"/>
    <property type="match status" value="2"/>
</dbReference>
<gene>
    <name evidence="3" type="ORF">EDC91_12352</name>
</gene>
<comment type="caution">
    <text evidence="3">The sequence shown here is derived from an EMBL/GenBank/DDBJ whole genome shotgun (WGS) entry which is preliminary data.</text>
</comment>
<dbReference type="EMBL" id="SLWF01000023">
    <property type="protein sequence ID" value="TCN81537.1"/>
    <property type="molecule type" value="Genomic_DNA"/>
</dbReference>
<dbReference type="Proteomes" id="UP000294832">
    <property type="component" value="Unassembled WGS sequence"/>
</dbReference>
<accession>A0A4R2F594</accession>
<dbReference type="Gene3D" id="2.40.10.220">
    <property type="entry name" value="predicted glycosyltransferase like domains"/>
    <property type="match status" value="2"/>
</dbReference>
<name>A0A4R2F594_9GAMM</name>
<dbReference type="RefSeq" id="WP_133039769.1">
    <property type="nucleotide sequence ID" value="NZ_SLWF01000023.1"/>
</dbReference>
<dbReference type="GO" id="GO:0035438">
    <property type="term" value="F:cyclic-di-GMP binding"/>
    <property type="evidence" value="ECO:0007669"/>
    <property type="project" value="InterPro"/>
</dbReference>